<dbReference type="AlphaFoldDB" id="A0A562QKK8"/>
<dbReference type="OrthoDB" id="287644at2"/>
<evidence type="ECO:0000259" key="3">
    <source>
        <dbReference type="PROSITE" id="PS50075"/>
    </source>
</evidence>
<dbReference type="PROSITE" id="PS50075">
    <property type="entry name" value="CARRIER"/>
    <property type="match status" value="1"/>
</dbReference>
<proteinExistence type="predicted"/>
<evidence type="ECO:0000313" key="5">
    <source>
        <dbReference type="Proteomes" id="UP000316905"/>
    </source>
</evidence>
<reference evidence="4 5" key="1">
    <citation type="journal article" date="2015" name="Stand. Genomic Sci.">
        <title>Genomic Encyclopedia of Bacterial and Archaeal Type Strains, Phase III: the genomes of soil and plant-associated and newly described type strains.</title>
        <authorList>
            <person name="Whitman W.B."/>
            <person name="Woyke T."/>
            <person name="Klenk H.P."/>
            <person name="Zhou Y."/>
            <person name="Lilburn T.G."/>
            <person name="Beck B.J."/>
            <person name="De Vos P."/>
            <person name="Vandamme P."/>
            <person name="Eisen J.A."/>
            <person name="Garrity G."/>
            <person name="Hugenholtz P."/>
            <person name="Kyrpides N.C."/>
        </authorList>
    </citation>
    <scope>NUCLEOTIDE SEQUENCE [LARGE SCALE GENOMIC DNA]</scope>
    <source>
        <strain evidence="4 5">CGMCC 1.6858</strain>
    </source>
</reference>
<feature type="domain" description="Carrier" evidence="3">
    <location>
        <begin position="2"/>
        <end position="79"/>
    </location>
</feature>
<dbReference type="EMBL" id="VLKY01000003">
    <property type="protein sequence ID" value="TWI56730.1"/>
    <property type="molecule type" value="Genomic_DNA"/>
</dbReference>
<evidence type="ECO:0000256" key="2">
    <source>
        <dbReference type="ARBA" id="ARBA00022553"/>
    </source>
</evidence>
<gene>
    <name evidence="4" type="ORF">IQ22_01182</name>
</gene>
<comment type="caution">
    <text evidence="4">The sequence shown here is derived from an EMBL/GenBank/DDBJ whole genome shotgun (WGS) entry which is preliminary data.</text>
</comment>
<dbReference type="PROSITE" id="PS00012">
    <property type="entry name" value="PHOSPHOPANTETHEINE"/>
    <property type="match status" value="1"/>
</dbReference>
<dbReference type="InterPro" id="IPR020806">
    <property type="entry name" value="PKS_PP-bd"/>
</dbReference>
<keyword evidence="5" id="KW-1185">Reference proteome</keyword>
<dbReference type="Gene3D" id="1.10.1200.10">
    <property type="entry name" value="ACP-like"/>
    <property type="match status" value="1"/>
</dbReference>
<protein>
    <submittedName>
        <fullName evidence="4">Acyl carrier protein</fullName>
    </submittedName>
</protein>
<organism evidence="4 5">
    <name type="scientific">Pseudomonas duriflava</name>
    <dbReference type="NCBI Taxonomy" id="459528"/>
    <lineage>
        <taxon>Bacteria</taxon>
        <taxon>Pseudomonadati</taxon>
        <taxon>Pseudomonadota</taxon>
        <taxon>Gammaproteobacteria</taxon>
        <taxon>Pseudomonadales</taxon>
        <taxon>Pseudomonadaceae</taxon>
        <taxon>Pseudomonas</taxon>
    </lineage>
</organism>
<evidence type="ECO:0000313" key="4">
    <source>
        <dbReference type="EMBL" id="TWI56730.1"/>
    </source>
</evidence>
<dbReference type="Pfam" id="PF00550">
    <property type="entry name" value="PP-binding"/>
    <property type="match status" value="1"/>
</dbReference>
<dbReference type="InterPro" id="IPR036736">
    <property type="entry name" value="ACP-like_sf"/>
</dbReference>
<keyword evidence="1" id="KW-0596">Phosphopantetheine</keyword>
<dbReference type="GO" id="GO:0031177">
    <property type="term" value="F:phosphopantetheine binding"/>
    <property type="evidence" value="ECO:0007669"/>
    <property type="project" value="InterPro"/>
</dbReference>
<dbReference type="InterPro" id="IPR009081">
    <property type="entry name" value="PP-bd_ACP"/>
</dbReference>
<keyword evidence="2" id="KW-0597">Phosphoprotein</keyword>
<name>A0A562QKK8_9PSED</name>
<accession>A0A562QKK8</accession>
<dbReference type="SMART" id="SM00823">
    <property type="entry name" value="PKS_PP"/>
    <property type="match status" value="1"/>
</dbReference>
<sequence length="87" mass="9673">MISQEKILERLFVYLGRIAPASTPIHPDVDLIQELGLDSIKVMDLLMELEDEFDLSIPLNVLTDVRTPAQLAEAVVTLMEPANGTVR</sequence>
<dbReference type="RefSeq" id="WP_145139429.1">
    <property type="nucleotide sequence ID" value="NZ_VLKY01000003.1"/>
</dbReference>
<dbReference type="InterPro" id="IPR006162">
    <property type="entry name" value="Ppantetheine_attach_site"/>
</dbReference>
<evidence type="ECO:0000256" key="1">
    <source>
        <dbReference type="ARBA" id="ARBA00022450"/>
    </source>
</evidence>
<dbReference type="Proteomes" id="UP000316905">
    <property type="component" value="Unassembled WGS sequence"/>
</dbReference>
<dbReference type="SUPFAM" id="SSF47336">
    <property type="entry name" value="ACP-like"/>
    <property type="match status" value="1"/>
</dbReference>